<dbReference type="STRING" id="1121919.SAMN02745975_02509"/>
<dbReference type="AlphaFoldDB" id="A0A1M6KV23"/>
<dbReference type="GO" id="GO:0046872">
    <property type="term" value="F:metal ion binding"/>
    <property type="evidence" value="ECO:0007669"/>
    <property type="project" value="InterPro"/>
</dbReference>
<dbReference type="Pfam" id="PF00258">
    <property type="entry name" value="Flavodoxin_1"/>
    <property type="match status" value="1"/>
</dbReference>
<dbReference type="RefSeq" id="WP_110941611.1">
    <property type="nucleotide sequence ID" value="NZ_FQZV01000032.1"/>
</dbReference>
<dbReference type="Gene3D" id="3.40.50.360">
    <property type="match status" value="1"/>
</dbReference>
<dbReference type="OrthoDB" id="9807946at2"/>
<dbReference type="SUPFAM" id="SSF56281">
    <property type="entry name" value="Metallo-hydrolase/oxidoreductase"/>
    <property type="match status" value="2"/>
</dbReference>
<proteinExistence type="predicted"/>
<sequence>MAVRALKEGIYWVGAIDWDIREFHGPSYSTHQGTSYNAYLIIDEKVTLVDIVDVHFVDVMIDHIKEIIDPGKIDYIIINASSKLFDDENDMCTVMDEAKKYYANILMPFSSLVVKKIEEIKKMDLKIDMIAPSHGILWRSHPDKILEAYMKWGRGETHRKAIIVYETMWNSTERMARAVIEGLVSEGVDARLYRISVSDINDIIKEVLDAKALLAASSTINNTMIANMAYFMEELMGLKPRNKIGAVFGSYGWGKGAVANIEKKLREAGIQLVKEGLQIKYVPTEEDLKTCYEFGKEIGKMI</sequence>
<feature type="domain" description="Flavodoxin-like" evidence="1">
    <location>
        <begin position="161"/>
        <end position="299"/>
    </location>
</feature>
<evidence type="ECO:0000259" key="1">
    <source>
        <dbReference type="PROSITE" id="PS50902"/>
    </source>
</evidence>
<dbReference type="PROSITE" id="PS50902">
    <property type="entry name" value="FLAVODOXIN_LIKE"/>
    <property type="match status" value="1"/>
</dbReference>
<keyword evidence="3" id="KW-1185">Reference proteome</keyword>
<protein>
    <submittedName>
        <fullName evidence="2">Flavodoxin</fullName>
    </submittedName>
</protein>
<dbReference type="GO" id="GO:0009055">
    <property type="term" value="F:electron transfer activity"/>
    <property type="evidence" value="ECO:0007669"/>
    <property type="project" value="InterPro"/>
</dbReference>
<dbReference type="InterPro" id="IPR016440">
    <property type="entry name" value="Rubredoxin-O_OxRdtase"/>
</dbReference>
<dbReference type="PIRSF" id="PIRSF005243">
    <property type="entry name" value="ROO"/>
    <property type="match status" value="1"/>
</dbReference>
<dbReference type="GO" id="GO:0010181">
    <property type="term" value="F:FMN binding"/>
    <property type="evidence" value="ECO:0007669"/>
    <property type="project" value="InterPro"/>
</dbReference>
<evidence type="ECO:0000313" key="2">
    <source>
        <dbReference type="EMBL" id="SHJ62712.1"/>
    </source>
</evidence>
<accession>A0A1M6KV23</accession>
<reference evidence="3" key="1">
    <citation type="submission" date="2016-11" db="EMBL/GenBank/DDBJ databases">
        <authorList>
            <person name="Varghese N."/>
            <person name="Submissions S."/>
        </authorList>
    </citation>
    <scope>NUCLEOTIDE SEQUENCE [LARGE SCALE GENOMIC DNA]</scope>
    <source>
        <strain evidence="3">DSM 17957</strain>
    </source>
</reference>
<gene>
    <name evidence="2" type="ORF">SAMN02745975_02509</name>
</gene>
<organism evidence="2 3">
    <name type="scientific">Geosporobacter subterraneus DSM 17957</name>
    <dbReference type="NCBI Taxonomy" id="1121919"/>
    <lineage>
        <taxon>Bacteria</taxon>
        <taxon>Bacillati</taxon>
        <taxon>Bacillota</taxon>
        <taxon>Clostridia</taxon>
        <taxon>Peptostreptococcales</taxon>
        <taxon>Thermotaleaceae</taxon>
        <taxon>Geosporobacter</taxon>
    </lineage>
</organism>
<dbReference type="Proteomes" id="UP000184536">
    <property type="component" value="Unassembled WGS sequence"/>
</dbReference>
<dbReference type="InterPro" id="IPR029039">
    <property type="entry name" value="Flavoprotein-like_sf"/>
</dbReference>
<dbReference type="GO" id="GO:0016651">
    <property type="term" value="F:oxidoreductase activity, acting on NAD(P)H"/>
    <property type="evidence" value="ECO:0007669"/>
    <property type="project" value="UniProtKB-ARBA"/>
</dbReference>
<dbReference type="InterPro" id="IPR036866">
    <property type="entry name" value="RibonucZ/Hydroxyglut_hydro"/>
</dbReference>
<dbReference type="Gene3D" id="3.60.15.10">
    <property type="entry name" value="Ribonuclease Z/Hydroxyacylglutathione hydrolase-like"/>
    <property type="match status" value="2"/>
</dbReference>
<dbReference type="PANTHER" id="PTHR43717">
    <property type="entry name" value="ANAEROBIC NITRIC OXIDE REDUCTASE FLAVORUBREDOXIN"/>
    <property type="match status" value="1"/>
</dbReference>
<dbReference type="EMBL" id="FQZV01000032">
    <property type="protein sequence ID" value="SHJ62712.1"/>
    <property type="molecule type" value="Genomic_DNA"/>
</dbReference>
<evidence type="ECO:0000313" key="3">
    <source>
        <dbReference type="Proteomes" id="UP000184536"/>
    </source>
</evidence>
<name>A0A1M6KV23_9FIRM</name>
<dbReference type="SUPFAM" id="SSF52218">
    <property type="entry name" value="Flavoproteins"/>
    <property type="match status" value="1"/>
</dbReference>
<dbReference type="InterPro" id="IPR008254">
    <property type="entry name" value="Flavodoxin/NO_synth"/>
</dbReference>
<dbReference type="PANTHER" id="PTHR43717:SF1">
    <property type="entry name" value="ANAEROBIC NITRIC OXIDE REDUCTASE FLAVORUBREDOXIN"/>
    <property type="match status" value="1"/>
</dbReference>